<evidence type="ECO:0008006" key="4">
    <source>
        <dbReference type="Google" id="ProtNLM"/>
    </source>
</evidence>
<name>A0AAE0C6S0_9CHLO</name>
<comment type="caution">
    <text evidence="2">The sequence shown here is derived from an EMBL/GenBank/DDBJ whole genome shotgun (WGS) entry which is preliminary data.</text>
</comment>
<gene>
    <name evidence="2" type="ORF">CYMTET_42075</name>
</gene>
<evidence type="ECO:0000256" key="1">
    <source>
        <dbReference type="SAM" id="SignalP"/>
    </source>
</evidence>
<accession>A0AAE0C6S0</accession>
<keyword evidence="3" id="KW-1185">Reference proteome</keyword>
<evidence type="ECO:0000313" key="2">
    <source>
        <dbReference type="EMBL" id="KAK3248460.1"/>
    </source>
</evidence>
<dbReference type="Proteomes" id="UP001190700">
    <property type="component" value="Unassembled WGS sequence"/>
</dbReference>
<evidence type="ECO:0000313" key="3">
    <source>
        <dbReference type="Proteomes" id="UP001190700"/>
    </source>
</evidence>
<reference evidence="2 3" key="1">
    <citation type="journal article" date="2015" name="Genome Biol. Evol.">
        <title>Comparative Genomics of a Bacterivorous Green Alga Reveals Evolutionary Causalities and Consequences of Phago-Mixotrophic Mode of Nutrition.</title>
        <authorList>
            <person name="Burns J.A."/>
            <person name="Paasch A."/>
            <person name="Narechania A."/>
            <person name="Kim E."/>
        </authorList>
    </citation>
    <scope>NUCLEOTIDE SEQUENCE [LARGE SCALE GENOMIC DNA]</scope>
    <source>
        <strain evidence="2 3">PLY_AMNH</strain>
    </source>
</reference>
<dbReference type="EMBL" id="LGRX02028065">
    <property type="protein sequence ID" value="KAK3248460.1"/>
    <property type="molecule type" value="Genomic_DNA"/>
</dbReference>
<feature type="signal peptide" evidence="1">
    <location>
        <begin position="1"/>
        <end position="30"/>
    </location>
</feature>
<proteinExistence type="predicted"/>
<protein>
    <recommendedName>
        <fullName evidence="4">Secreted protein</fullName>
    </recommendedName>
</protein>
<dbReference type="AlphaFoldDB" id="A0AAE0C6S0"/>
<keyword evidence="1" id="KW-0732">Signal</keyword>
<feature type="chain" id="PRO_5042093791" description="Secreted protein" evidence="1">
    <location>
        <begin position="31"/>
        <end position="195"/>
    </location>
</feature>
<organism evidence="2 3">
    <name type="scientific">Cymbomonas tetramitiformis</name>
    <dbReference type="NCBI Taxonomy" id="36881"/>
    <lineage>
        <taxon>Eukaryota</taxon>
        <taxon>Viridiplantae</taxon>
        <taxon>Chlorophyta</taxon>
        <taxon>Pyramimonadophyceae</taxon>
        <taxon>Pyramimonadales</taxon>
        <taxon>Pyramimonadaceae</taxon>
        <taxon>Cymbomonas</taxon>
    </lineage>
</organism>
<sequence length="195" mass="21703">MLCRQFQLKLELKFFLLLAFLLNFDCDARGLLPDLEHEQKSKEAKPASLFIGAQHWNESGWYADGFKQHYDGYFCLCECHDTAEGTFCKGGGMKPDGMTKVADFLGVFSQARDSSWVGDLAAYNTPTPFADHFTLLKPGGPSNYTGVSQALGDKSFVWRGYMSGVDCQFAPKCVSLCEGVQQFQAWHTDCSKASM</sequence>